<evidence type="ECO:0000313" key="3">
    <source>
        <dbReference type="EMBL" id="BBZ33842.1"/>
    </source>
</evidence>
<dbReference type="RefSeq" id="WP_133057737.1">
    <property type="nucleotide sequence ID" value="NZ_AP022612.1"/>
</dbReference>
<name>A0A7I7XYH2_9MYCO</name>
<dbReference type="Proteomes" id="UP000466931">
    <property type="component" value="Chromosome"/>
</dbReference>
<reference evidence="3" key="2">
    <citation type="submission" date="2020-02" db="EMBL/GenBank/DDBJ databases">
        <authorList>
            <person name="Matsumoto Y."/>
            <person name="Motooka D."/>
            <person name="Nakamura S."/>
        </authorList>
    </citation>
    <scope>NUCLEOTIDE SEQUENCE</scope>
    <source>
        <strain evidence="3">JCM 13671</strain>
    </source>
</reference>
<feature type="compositionally biased region" description="Pro residues" evidence="1">
    <location>
        <begin position="30"/>
        <end position="59"/>
    </location>
</feature>
<dbReference type="InterPro" id="IPR026954">
    <property type="entry name" value="PknH-like_Extracell"/>
</dbReference>
<evidence type="ECO:0000256" key="1">
    <source>
        <dbReference type="SAM" id="MobiDB-lite"/>
    </source>
</evidence>
<sequence>MTSTQTPSGHDLWRAPSAPAADGPTRVIPRRPPVPPQWQWGPPMPPAPPGAPWPMPPAPNNGGNGKKWAIIAAATVAVAALATAGVVVATTGGSDQTGPSSVTTTTVTPTTAVETTAPTSEPEAAVIDPASVLLSRSDAEDLLSDSLKAMGTSDTLLDNSDRIDRAECMASWGPAERKAYAGSGYDEVAVSGFKSAGDGGLLLIQAAVSFDSPSDAQDYASTARDSWRGCADSVVMMSRADKPPVPVRFGSVGTGGDGFLTQSQGPDSPDAMVGCEHALGVSGALVIDTMVCGPAYTGQGLEAAEAIAKNVEQSA</sequence>
<dbReference type="AlphaFoldDB" id="A0A7I7XYH2"/>
<evidence type="ECO:0000313" key="4">
    <source>
        <dbReference type="Proteomes" id="UP000466931"/>
    </source>
</evidence>
<dbReference type="Gene3D" id="3.40.1000.70">
    <property type="entry name" value="PknH-like extracellular domain"/>
    <property type="match status" value="1"/>
</dbReference>
<gene>
    <name evidence="3" type="ORF">MCNF_24470</name>
</gene>
<accession>A0A7I7XYH2</accession>
<proteinExistence type="predicted"/>
<reference evidence="3" key="1">
    <citation type="journal article" date="2019" name="Emerg. Microbes Infect.">
        <title>Comprehensive subspecies identification of 175 nontuberculous mycobacteria species based on 7547 genomic profiles.</title>
        <authorList>
            <person name="Matsumoto Y."/>
            <person name="Kinjo T."/>
            <person name="Motooka D."/>
            <person name="Nabeya D."/>
            <person name="Jung N."/>
            <person name="Uechi K."/>
            <person name="Horii T."/>
            <person name="Iida T."/>
            <person name="Fujita J."/>
            <person name="Nakamura S."/>
        </authorList>
    </citation>
    <scope>NUCLEOTIDE SEQUENCE [LARGE SCALE GENOMIC DNA]</scope>
    <source>
        <strain evidence="3">JCM 13671</strain>
    </source>
</reference>
<organism evidence="3 4">
    <name type="scientific">Mycolicibacterium confluentis</name>
    <dbReference type="NCBI Taxonomy" id="28047"/>
    <lineage>
        <taxon>Bacteria</taxon>
        <taxon>Bacillati</taxon>
        <taxon>Actinomycetota</taxon>
        <taxon>Actinomycetes</taxon>
        <taxon>Mycobacteriales</taxon>
        <taxon>Mycobacteriaceae</taxon>
        <taxon>Mycolicibacterium</taxon>
    </lineage>
</organism>
<feature type="region of interest" description="Disordered" evidence="1">
    <location>
        <begin position="1"/>
        <end position="60"/>
    </location>
</feature>
<evidence type="ECO:0000259" key="2">
    <source>
        <dbReference type="Pfam" id="PF14032"/>
    </source>
</evidence>
<dbReference type="Pfam" id="PF14032">
    <property type="entry name" value="PknH_C"/>
    <property type="match status" value="1"/>
</dbReference>
<protein>
    <recommendedName>
        <fullName evidence="2">PknH-like extracellular domain-containing protein</fullName>
    </recommendedName>
</protein>
<dbReference type="EMBL" id="AP022612">
    <property type="protein sequence ID" value="BBZ33842.1"/>
    <property type="molecule type" value="Genomic_DNA"/>
</dbReference>
<dbReference type="InterPro" id="IPR038232">
    <property type="entry name" value="PknH-like_Extracell_sf"/>
</dbReference>
<feature type="domain" description="PknH-like extracellular" evidence="2">
    <location>
        <begin position="129"/>
        <end position="310"/>
    </location>
</feature>
<keyword evidence="4" id="KW-1185">Reference proteome</keyword>
<dbReference type="OrthoDB" id="4374883at2"/>